<dbReference type="PANTHER" id="PTHR45860:SF1">
    <property type="entry name" value="TRANSLATION INITIATION FACTOR EIF-2B SUBUNIT ALPHA"/>
    <property type="match status" value="1"/>
</dbReference>
<name>A0A7J6WS75_THATH</name>
<dbReference type="EMBL" id="JABWDY010011554">
    <property type="protein sequence ID" value="KAF5199698.1"/>
    <property type="molecule type" value="Genomic_DNA"/>
</dbReference>
<dbReference type="InterPro" id="IPR042528">
    <property type="entry name" value="elF-2B_alpha_N"/>
</dbReference>
<sequence>MKCCHQRAFGSHHDDANDVVTRSASDTHDHLHLFTVIDEFNRWRKQPDLAEAVATILALASVIPPIHSSVTISVTAGCDLFMRYVTRTSALEYEDFSAAKS</sequence>
<gene>
    <name evidence="2" type="ORF">FRX31_010715</name>
</gene>
<evidence type="ECO:0000313" key="3">
    <source>
        <dbReference type="Proteomes" id="UP000554482"/>
    </source>
</evidence>
<comment type="similarity">
    <text evidence="1">Belongs to the eIF-2B alpha/beta/delta subunits family.</text>
</comment>
<dbReference type="OrthoDB" id="10249309at2759"/>
<keyword evidence="2" id="KW-0396">Initiation factor</keyword>
<protein>
    <submittedName>
        <fullName evidence="2">Eukaryotic translation initiation factor 2B (eIF-2B) family protein</fullName>
    </submittedName>
</protein>
<evidence type="ECO:0000256" key="1">
    <source>
        <dbReference type="ARBA" id="ARBA00007251"/>
    </source>
</evidence>
<keyword evidence="3" id="KW-1185">Reference proteome</keyword>
<dbReference type="PANTHER" id="PTHR45860">
    <property type="entry name" value="TRANSLATION INITIATION FACTOR EIF-2B SUBUNIT ALPHA"/>
    <property type="match status" value="1"/>
</dbReference>
<comment type="caution">
    <text evidence="2">The sequence shown here is derived from an EMBL/GenBank/DDBJ whole genome shotgun (WGS) entry which is preliminary data.</text>
</comment>
<dbReference type="GO" id="GO:0005851">
    <property type="term" value="C:eukaryotic translation initiation factor 2B complex"/>
    <property type="evidence" value="ECO:0007669"/>
    <property type="project" value="TreeGrafter"/>
</dbReference>
<dbReference type="Gene3D" id="1.20.120.1070">
    <property type="entry name" value="Translation initiation factor eIF-2B, N-terminal domain"/>
    <property type="match status" value="1"/>
</dbReference>
<dbReference type="InterPro" id="IPR051501">
    <property type="entry name" value="eIF2B_alpha/beta/delta"/>
</dbReference>
<organism evidence="2 3">
    <name type="scientific">Thalictrum thalictroides</name>
    <name type="common">Rue-anemone</name>
    <name type="synonym">Anemone thalictroides</name>
    <dbReference type="NCBI Taxonomy" id="46969"/>
    <lineage>
        <taxon>Eukaryota</taxon>
        <taxon>Viridiplantae</taxon>
        <taxon>Streptophyta</taxon>
        <taxon>Embryophyta</taxon>
        <taxon>Tracheophyta</taxon>
        <taxon>Spermatophyta</taxon>
        <taxon>Magnoliopsida</taxon>
        <taxon>Ranunculales</taxon>
        <taxon>Ranunculaceae</taxon>
        <taxon>Thalictroideae</taxon>
        <taxon>Thalictrum</taxon>
    </lineage>
</organism>
<evidence type="ECO:0000313" key="2">
    <source>
        <dbReference type="EMBL" id="KAF5199698.1"/>
    </source>
</evidence>
<reference evidence="2 3" key="1">
    <citation type="submission" date="2020-06" db="EMBL/GenBank/DDBJ databases">
        <title>Transcriptomic and genomic resources for Thalictrum thalictroides and T. hernandezii: Facilitating candidate gene discovery in an emerging model plant lineage.</title>
        <authorList>
            <person name="Arias T."/>
            <person name="Riano-Pachon D.M."/>
            <person name="Di Stilio V.S."/>
        </authorList>
    </citation>
    <scope>NUCLEOTIDE SEQUENCE [LARGE SCALE GENOMIC DNA]</scope>
    <source>
        <strain evidence="3">cv. WT478/WT964</strain>
        <tissue evidence="2">Leaves</tissue>
    </source>
</reference>
<proteinExistence type="inferred from homology"/>
<accession>A0A7J6WS75</accession>
<keyword evidence="2" id="KW-0648">Protein biosynthesis</keyword>
<dbReference type="GO" id="GO:0005085">
    <property type="term" value="F:guanyl-nucleotide exchange factor activity"/>
    <property type="evidence" value="ECO:0007669"/>
    <property type="project" value="TreeGrafter"/>
</dbReference>
<dbReference type="Proteomes" id="UP000554482">
    <property type="component" value="Unassembled WGS sequence"/>
</dbReference>
<dbReference type="GO" id="GO:0003743">
    <property type="term" value="F:translation initiation factor activity"/>
    <property type="evidence" value="ECO:0007669"/>
    <property type="project" value="UniProtKB-KW"/>
</dbReference>
<dbReference type="AlphaFoldDB" id="A0A7J6WS75"/>